<dbReference type="Gene3D" id="3.30.465.10">
    <property type="match status" value="1"/>
</dbReference>
<feature type="compositionally biased region" description="Low complexity" evidence="6">
    <location>
        <begin position="207"/>
        <end position="236"/>
    </location>
</feature>
<dbReference type="InterPro" id="IPR050416">
    <property type="entry name" value="FAD-linked_Oxidoreductase"/>
</dbReference>
<evidence type="ECO:0000256" key="6">
    <source>
        <dbReference type="SAM" id="MobiDB-lite"/>
    </source>
</evidence>
<proteinExistence type="inferred from homology"/>
<sequence length="709" mass="77701">MVTDALPTDSVENVPHSTSDGDYIVRNIQGLQDLIRGQVHLREDPKFENYASVFNGNVKTAAHAVALPLDAQDVSQIIRFCAQHGLSPSVKAGGYSTAGWGIGGDIVIDLCKITECDIEPPRADGSYTSIVDMAPPNSKGKKAAKPPLAPPTPSITGKRRREYDDDDDHSIASSAVAEFLTSPAFEPGPDSRSPPITRRRLDRQGNSSFSGSRTVSSSGSSTLTSTSSGVTTPTASISARPPLTHTISDSSPFGYLDEPMEASPFPPHVVQSNFNPHGRFESWGEREGMNTVFANPALPPTPLAMLAQAVPAYDQAYVTFGAGLRQKEVDLYTAEHPLVASSTSGTGFGRIPYHIPFAAHPSGSAIMISAGFGFQSRLRGLSIDVLVEAEIVLADGRIVVVSKERDPDLWWALRGAGAAFGVVTRYKAIAYPIPVVFAGNLIYRFHRATAPSLIKHFRDCVKGAPRELYANVLLTAGPADKDSLVVIQMCYLGPKERGQEFLLAISSWDGEKCLLNEVDEKSFLHQQDSVAQVLRAKAGRQWYIRSTLLTSLPDDVIHHTVLQFADTPVGCTWLFELAGGAIGDFDDTCVPKSQRETAFTIAALHQWEMDVDDERCFESAETWIYDTLQPVSTGGPFPSFLGRHEPIPRIKACYGVNWDKLCELKRRYDPTNMFRHSFWPMNERWEEVESREKEPPTPTMPFHAELQPL</sequence>
<dbReference type="EMBL" id="VDMD01000001">
    <property type="protein sequence ID" value="TRM68896.1"/>
    <property type="molecule type" value="Genomic_DNA"/>
</dbReference>
<dbReference type="PANTHER" id="PTHR42973:SF39">
    <property type="entry name" value="FAD-BINDING PCMH-TYPE DOMAIN-CONTAINING PROTEIN"/>
    <property type="match status" value="1"/>
</dbReference>
<evidence type="ECO:0000256" key="2">
    <source>
        <dbReference type="ARBA" id="ARBA00005466"/>
    </source>
</evidence>
<dbReference type="InterPro" id="IPR016169">
    <property type="entry name" value="FAD-bd_PCMH_sub2"/>
</dbReference>
<keyword evidence="3" id="KW-0285">Flavoprotein</keyword>
<evidence type="ECO:0000313" key="9">
    <source>
        <dbReference type="Proteomes" id="UP000320762"/>
    </source>
</evidence>
<evidence type="ECO:0000256" key="4">
    <source>
        <dbReference type="ARBA" id="ARBA00022827"/>
    </source>
</evidence>
<dbReference type="Gene3D" id="3.40.462.20">
    <property type="match status" value="1"/>
</dbReference>
<dbReference type="GO" id="GO:0050660">
    <property type="term" value="F:flavin adenine dinucleotide binding"/>
    <property type="evidence" value="ECO:0007669"/>
    <property type="project" value="InterPro"/>
</dbReference>
<evidence type="ECO:0000259" key="7">
    <source>
        <dbReference type="Pfam" id="PF08031"/>
    </source>
</evidence>
<dbReference type="PANTHER" id="PTHR42973">
    <property type="entry name" value="BINDING OXIDOREDUCTASE, PUTATIVE (AFU_ORTHOLOGUE AFUA_1G17690)-RELATED"/>
    <property type="match status" value="1"/>
</dbReference>
<dbReference type="Proteomes" id="UP000320762">
    <property type="component" value="Unassembled WGS sequence"/>
</dbReference>
<feature type="region of interest" description="Disordered" evidence="6">
    <location>
        <begin position="689"/>
        <end position="709"/>
    </location>
</feature>
<gene>
    <name evidence="8" type="ORF">BD626DRAFT_392515</name>
</gene>
<name>A0A550CVS2_9AGAR</name>
<dbReference type="Gene3D" id="3.30.43.10">
    <property type="entry name" value="Uridine Diphospho-n-acetylenolpyruvylglucosamine Reductase, domain 2"/>
    <property type="match status" value="1"/>
</dbReference>
<comment type="caution">
    <text evidence="8">The sequence shown here is derived from an EMBL/GenBank/DDBJ whole genome shotgun (WGS) entry which is preliminary data.</text>
</comment>
<dbReference type="InterPro" id="IPR012951">
    <property type="entry name" value="BBE"/>
</dbReference>
<feature type="region of interest" description="Disordered" evidence="6">
    <location>
        <begin position="124"/>
        <end position="270"/>
    </location>
</feature>
<protein>
    <recommendedName>
        <fullName evidence="7">Berberine/berberine-like domain-containing protein</fullName>
    </recommendedName>
</protein>
<dbReference type="GO" id="GO:0016491">
    <property type="term" value="F:oxidoreductase activity"/>
    <property type="evidence" value="ECO:0007669"/>
    <property type="project" value="UniProtKB-KW"/>
</dbReference>
<dbReference type="InterPro" id="IPR036318">
    <property type="entry name" value="FAD-bd_PCMH-like_sf"/>
</dbReference>
<dbReference type="InterPro" id="IPR016167">
    <property type="entry name" value="FAD-bd_PCMH_sub1"/>
</dbReference>
<dbReference type="AlphaFoldDB" id="A0A550CVS2"/>
<reference evidence="8 9" key="1">
    <citation type="journal article" date="2019" name="New Phytol.">
        <title>Comparative genomics reveals unique wood-decay strategies and fruiting body development in the Schizophyllaceae.</title>
        <authorList>
            <person name="Almasi E."/>
            <person name="Sahu N."/>
            <person name="Krizsan K."/>
            <person name="Balint B."/>
            <person name="Kovacs G.M."/>
            <person name="Kiss B."/>
            <person name="Cseklye J."/>
            <person name="Drula E."/>
            <person name="Henrissat B."/>
            <person name="Nagy I."/>
            <person name="Chovatia M."/>
            <person name="Adam C."/>
            <person name="LaButti K."/>
            <person name="Lipzen A."/>
            <person name="Riley R."/>
            <person name="Grigoriev I.V."/>
            <person name="Nagy L.G."/>
        </authorList>
    </citation>
    <scope>NUCLEOTIDE SEQUENCE [LARGE SCALE GENOMIC DNA]</scope>
    <source>
        <strain evidence="8 9">NL-1724</strain>
    </source>
</reference>
<keyword evidence="5" id="KW-0560">Oxidoreductase</keyword>
<evidence type="ECO:0000256" key="5">
    <source>
        <dbReference type="ARBA" id="ARBA00023002"/>
    </source>
</evidence>
<comment type="similarity">
    <text evidence="2">Belongs to the oxygen-dependent FAD-linked oxidoreductase family.</text>
</comment>
<comment type="cofactor">
    <cofactor evidence="1">
        <name>FAD</name>
        <dbReference type="ChEBI" id="CHEBI:57692"/>
    </cofactor>
</comment>
<evidence type="ECO:0000313" key="8">
    <source>
        <dbReference type="EMBL" id="TRM68896.1"/>
    </source>
</evidence>
<accession>A0A550CVS2</accession>
<keyword evidence="4" id="KW-0274">FAD</keyword>
<keyword evidence="9" id="KW-1185">Reference proteome</keyword>
<dbReference type="OrthoDB" id="9996127at2759"/>
<dbReference type="STRING" id="97359.A0A550CVS2"/>
<evidence type="ECO:0000256" key="1">
    <source>
        <dbReference type="ARBA" id="ARBA00001974"/>
    </source>
</evidence>
<feature type="domain" description="Berberine/berberine-like" evidence="7">
    <location>
        <begin position="652"/>
        <end position="676"/>
    </location>
</feature>
<organism evidence="8 9">
    <name type="scientific">Schizophyllum amplum</name>
    <dbReference type="NCBI Taxonomy" id="97359"/>
    <lineage>
        <taxon>Eukaryota</taxon>
        <taxon>Fungi</taxon>
        <taxon>Dikarya</taxon>
        <taxon>Basidiomycota</taxon>
        <taxon>Agaricomycotina</taxon>
        <taxon>Agaricomycetes</taxon>
        <taxon>Agaricomycetidae</taxon>
        <taxon>Agaricales</taxon>
        <taxon>Schizophyllaceae</taxon>
        <taxon>Schizophyllum</taxon>
    </lineage>
</organism>
<dbReference type="Pfam" id="PF08031">
    <property type="entry name" value="BBE"/>
    <property type="match status" value="1"/>
</dbReference>
<evidence type="ECO:0000256" key="3">
    <source>
        <dbReference type="ARBA" id="ARBA00022630"/>
    </source>
</evidence>
<dbReference type="SUPFAM" id="SSF56176">
    <property type="entry name" value="FAD-binding/transporter-associated domain-like"/>
    <property type="match status" value="2"/>
</dbReference>